<evidence type="ECO:0000313" key="4">
    <source>
        <dbReference type="Proteomes" id="UP000824037"/>
    </source>
</evidence>
<reference evidence="3" key="2">
    <citation type="submission" date="2021-04" db="EMBL/GenBank/DDBJ databases">
        <authorList>
            <person name="Gilroy R."/>
        </authorList>
    </citation>
    <scope>NUCLEOTIDE SEQUENCE</scope>
    <source>
        <strain evidence="3">ChiGjej4B4-7305</strain>
    </source>
</reference>
<evidence type="ECO:0000256" key="2">
    <source>
        <dbReference type="ARBA" id="ARBA00023002"/>
    </source>
</evidence>
<dbReference type="Gene3D" id="3.40.50.720">
    <property type="entry name" value="NAD(P)-binding Rossmann-like Domain"/>
    <property type="match status" value="1"/>
</dbReference>
<evidence type="ECO:0000313" key="3">
    <source>
        <dbReference type="EMBL" id="HIZ38067.1"/>
    </source>
</evidence>
<dbReference type="EMBL" id="DXBY01000339">
    <property type="protein sequence ID" value="HIZ38067.1"/>
    <property type="molecule type" value="Genomic_DNA"/>
</dbReference>
<dbReference type="GO" id="GO:0016491">
    <property type="term" value="F:oxidoreductase activity"/>
    <property type="evidence" value="ECO:0007669"/>
    <property type="project" value="UniProtKB-KW"/>
</dbReference>
<dbReference type="InterPro" id="IPR036291">
    <property type="entry name" value="NAD(P)-bd_dom_sf"/>
</dbReference>
<dbReference type="PANTHER" id="PTHR42879:SF2">
    <property type="entry name" value="3-OXOACYL-[ACYL-CARRIER-PROTEIN] REDUCTASE FABG"/>
    <property type="match status" value="1"/>
</dbReference>
<organism evidence="3 4">
    <name type="scientific">Candidatus Ruania gallistercoris</name>
    <dbReference type="NCBI Taxonomy" id="2838746"/>
    <lineage>
        <taxon>Bacteria</taxon>
        <taxon>Bacillati</taxon>
        <taxon>Actinomycetota</taxon>
        <taxon>Actinomycetes</taxon>
        <taxon>Micrococcales</taxon>
        <taxon>Ruaniaceae</taxon>
        <taxon>Ruania</taxon>
    </lineage>
</organism>
<dbReference type="InterPro" id="IPR050259">
    <property type="entry name" value="SDR"/>
</dbReference>
<dbReference type="PROSITE" id="PS00061">
    <property type="entry name" value="ADH_SHORT"/>
    <property type="match status" value="1"/>
</dbReference>
<dbReference type="InterPro" id="IPR020904">
    <property type="entry name" value="Sc_DH/Rdtase_CS"/>
</dbReference>
<proteinExistence type="inferred from homology"/>
<accession>A0A9D2EIC7</accession>
<sequence length="253" mass="25820">MSTSTPAATVVIVTGAASGIGHSIALHQASLGHRVVAFDREATPESDGVVPVRGDVRTSADCARAVETASSLGRLVALVNNAGVERHGSVVTMDSDTWDLIIDVNLNAHARMSRVAIPEMAARGGGAIVNMASAQGLATQKNVAAYAAAKGGVIALTRAMALDHADEGIRVNAVSPGTIATDLVVANAASLNPQDPDGQLARWGNMHALRRVGTPAEVAELVDFLLSPRSSFVTGANYLVDGGLLASFGGPDL</sequence>
<dbReference type="Pfam" id="PF13561">
    <property type="entry name" value="adh_short_C2"/>
    <property type="match status" value="1"/>
</dbReference>
<dbReference type="PRINTS" id="PR00080">
    <property type="entry name" value="SDRFAMILY"/>
</dbReference>
<dbReference type="Proteomes" id="UP000824037">
    <property type="component" value="Unassembled WGS sequence"/>
</dbReference>
<comment type="similarity">
    <text evidence="1">Belongs to the short-chain dehydrogenases/reductases (SDR) family.</text>
</comment>
<gene>
    <name evidence="3" type="ORF">H9815_20010</name>
</gene>
<keyword evidence="2" id="KW-0560">Oxidoreductase</keyword>
<dbReference type="SUPFAM" id="SSF51735">
    <property type="entry name" value="NAD(P)-binding Rossmann-fold domains"/>
    <property type="match status" value="1"/>
</dbReference>
<dbReference type="InterPro" id="IPR002347">
    <property type="entry name" value="SDR_fam"/>
</dbReference>
<dbReference type="AlphaFoldDB" id="A0A9D2EIC7"/>
<comment type="caution">
    <text evidence="3">The sequence shown here is derived from an EMBL/GenBank/DDBJ whole genome shotgun (WGS) entry which is preliminary data.</text>
</comment>
<dbReference type="PANTHER" id="PTHR42879">
    <property type="entry name" value="3-OXOACYL-(ACYL-CARRIER-PROTEIN) REDUCTASE"/>
    <property type="match status" value="1"/>
</dbReference>
<dbReference type="FunFam" id="3.40.50.720:FF:000084">
    <property type="entry name" value="Short-chain dehydrogenase reductase"/>
    <property type="match status" value="1"/>
</dbReference>
<evidence type="ECO:0000256" key="1">
    <source>
        <dbReference type="ARBA" id="ARBA00006484"/>
    </source>
</evidence>
<protein>
    <submittedName>
        <fullName evidence="3">SDR family oxidoreductase</fullName>
    </submittedName>
</protein>
<dbReference type="GO" id="GO:0032787">
    <property type="term" value="P:monocarboxylic acid metabolic process"/>
    <property type="evidence" value="ECO:0007669"/>
    <property type="project" value="UniProtKB-ARBA"/>
</dbReference>
<dbReference type="PRINTS" id="PR00081">
    <property type="entry name" value="GDHRDH"/>
</dbReference>
<name>A0A9D2EIC7_9MICO</name>
<reference evidence="3" key="1">
    <citation type="journal article" date="2021" name="PeerJ">
        <title>Extensive microbial diversity within the chicken gut microbiome revealed by metagenomics and culture.</title>
        <authorList>
            <person name="Gilroy R."/>
            <person name="Ravi A."/>
            <person name="Getino M."/>
            <person name="Pursley I."/>
            <person name="Horton D.L."/>
            <person name="Alikhan N.F."/>
            <person name="Baker D."/>
            <person name="Gharbi K."/>
            <person name="Hall N."/>
            <person name="Watson M."/>
            <person name="Adriaenssens E.M."/>
            <person name="Foster-Nyarko E."/>
            <person name="Jarju S."/>
            <person name="Secka A."/>
            <person name="Antonio M."/>
            <person name="Oren A."/>
            <person name="Chaudhuri R.R."/>
            <person name="La Ragione R."/>
            <person name="Hildebrand F."/>
            <person name="Pallen M.J."/>
        </authorList>
    </citation>
    <scope>NUCLEOTIDE SEQUENCE</scope>
    <source>
        <strain evidence="3">ChiGjej4B4-7305</strain>
    </source>
</reference>
<dbReference type="CDD" id="cd05233">
    <property type="entry name" value="SDR_c"/>
    <property type="match status" value="1"/>
</dbReference>